<feature type="transmembrane region" description="Helical" evidence="2">
    <location>
        <begin position="193"/>
        <end position="212"/>
    </location>
</feature>
<comment type="caution">
    <text evidence="3">The sequence shown here is derived from an EMBL/GenBank/DDBJ whole genome shotgun (WGS) entry which is preliminary data.</text>
</comment>
<evidence type="ECO:0000313" key="3">
    <source>
        <dbReference type="EMBL" id="KAF4611421.1"/>
    </source>
</evidence>
<feature type="region of interest" description="Disordered" evidence="1">
    <location>
        <begin position="453"/>
        <end position="477"/>
    </location>
</feature>
<sequence length="513" mass="58083">MLKPSQHTRIVLNRFTAAFFTFSLIYCFAQGIVQSLLYTIDFEYNALVSGVVSAAAFSPNTTTYLEGSSGHLVLRMCDDIPHGQKVDPCIVVFNGTANQPPSSSQVRAFQNWQNAVVDIDPQLDPATAHVDNIIIRMPGTEDINLNEQCLQTLMYPSQILQNMKREDISWICLQFYLLVISLFAILNGSVPHILAVLMTRAISAAWAIYAVYRDPLYRGNLQQLLADPGTPCSLDIFSQYWSRRQPFEITDLVLSCTALIFFSYLSFTLLKIFSEQSFKCVGAPEHVMRIHKFFMAILACLQLEAFVLVTSGGLWIDILINTAILQISAHTKLYQALFISTTVILIPWISLGWYSIRREMKIMMVIFLAIGFIIITGWAMMFYSIVYRWSFLQWPYLGCFTVASFILLISSMILGVVCRVNFGKGLAQYLHAEETLSSLNFSPAAFTTKTDSMRFSRDSKHPEDFDEDSRSDILNSSNTPMYFVQNLSQAENGEVIPRPSTRAEPERSFFDTF</sequence>
<proteinExistence type="predicted"/>
<keyword evidence="4" id="KW-1185">Reference proteome</keyword>
<dbReference type="PANTHER" id="PTHR34391:SF2">
    <property type="entry name" value="TRP C-TERMINAL DOMAIN-CONTAINING PROTEIN"/>
    <property type="match status" value="1"/>
</dbReference>
<gene>
    <name evidence="3" type="ORF">D9613_003786</name>
</gene>
<feature type="transmembrane region" description="Helical" evidence="2">
    <location>
        <begin position="393"/>
        <end position="418"/>
    </location>
</feature>
<feature type="transmembrane region" description="Helical" evidence="2">
    <location>
        <begin position="363"/>
        <end position="387"/>
    </location>
</feature>
<evidence type="ECO:0000256" key="2">
    <source>
        <dbReference type="SAM" id="Phobius"/>
    </source>
</evidence>
<accession>A0A8H4QIJ2</accession>
<keyword evidence="2" id="KW-1133">Transmembrane helix</keyword>
<feature type="compositionally biased region" description="Basic and acidic residues" evidence="1">
    <location>
        <begin position="453"/>
        <end position="471"/>
    </location>
</feature>
<feature type="transmembrane region" description="Helical" evidence="2">
    <location>
        <begin position="293"/>
        <end position="316"/>
    </location>
</feature>
<keyword evidence="2" id="KW-0472">Membrane</keyword>
<dbReference type="Proteomes" id="UP000521872">
    <property type="component" value="Unassembled WGS sequence"/>
</dbReference>
<evidence type="ECO:0000313" key="4">
    <source>
        <dbReference type="Proteomes" id="UP000521872"/>
    </source>
</evidence>
<name>A0A8H4QIJ2_9AGAR</name>
<feature type="transmembrane region" description="Helical" evidence="2">
    <location>
        <begin position="168"/>
        <end position="186"/>
    </location>
</feature>
<reference evidence="3 4" key="1">
    <citation type="submission" date="2019-12" db="EMBL/GenBank/DDBJ databases">
        <authorList>
            <person name="Floudas D."/>
            <person name="Bentzer J."/>
            <person name="Ahren D."/>
            <person name="Johansson T."/>
            <person name="Persson P."/>
            <person name="Tunlid A."/>
        </authorList>
    </citation>
    <scope>NUCLEOTIDE SEQUENCE [LARGE SCALE GENOMIC DNA]</scope>
    <source>
        <strain evidence="3 4">CBS 102.39</strain>
    </source>
</reference>
<feature type="transmembrane region" description="Helical" evidence="2">
    <location>
        <begin position="252"/>
        <end position="273"/>
    </location>
</feature>
<organism evidence="3 4">
    <name type="scientific">Agrocybe pediades</name>
    <dbReference type="NCBI Taxonomy" id="84607"/>
    <lineage>
        <taxon>Eukaryota</taxon>
        <taxon>Fungi</taxon>
        <taxon>Dikarya</taxon>
        <taxon>Basidiomycota</taxon>
        <taxon>Agaricomycotina</taxon>
        <taxon>Agaricomycetes</taxon>
        <taxon>Agaricomycetidae</taxon>
        <taxon>Agaricales</taxon>
        <taxon>Agaricineae</taxon>
        <taxon>Strophariaceae</taxon>
        <taxon>Agrocybe</taxon>
    </lineage>
</organism>
<dbReference type="InterPro" id="IPR040410">
    <property type="entry name" value="UPF0658_Golgi"/>
</dbReference>
<dbReference type="PANTHER" id="PTHR34391">
    <property type="entry name" value="UPF0658 GOLGI APPARATUS MEMBRANE PROTEIN C1952.10C-RELATED"/>
    <property type="match status" value="1"/>
</dbReference>
<dbReference type="AlphaFoldDB" id="A0A8H4QIJ2"/>
<dbReference type="EMBL" id="JAACJL010000057">
    <property type="protein sequence ID" value="KAF4611421.1"/>
    <property type="molecule type" value="Genomic_DNA"/>
</dbReference>
<keyword evidence="2" id="KW-0812">Transmembrane</keyword>
<dbReference type="GO" id="GO:0005794">
    <property type="term" value="C:Golgi apparatus"/>
    <property type="evidence" value="ECO:0007669"/>
    <property type="project" value="TreeGrafter"/>
</dbReference>
<evidence type="ECO:0000256" key="1">
    <source>
        <dbReference type="SAM" id="MobiDB-lite"/>
    </source>
</evidence>
<protein>
    <submittedName>
        <fullName evidence="3">Uncharacterized protein</fullName>
    </submittedName>
</protein>
<feature type="transmembrane region" description="Helical" evidence="2">
    <location>
        <begin position="336"/>
        <end position="356"/>
    </location>
</feature>